<dbReference type="InterPro" id="IPR029044">
    <property type="entry name" value="Nucleotide-diphossugar_trans"/>
</dbReference>
<protein>
    <submittedName>
        <fullName evidence="2">Nucleotidyltransferase family protein</fullName>
    </submittedName>
</protein>
<dbReference type="InterPro" id="IPR025877">
    <property type="entry name" value="MobA-like_NTP_Trfase"/>
</dbReference>
<accession>A0ABT8IWK9</accession>
<feature type="domain" description="MobA-like NTP transferase" evidence="1">
    <location>
        <begin position="5"/>
        <end position="168"/>
    </location>
</feature>
<organism evidence="2 3">
    <name type="scientific">Leifsonia virtsii</name>
    <dbReference type="NCBI Taxonomy" id="3035915"/>
    <lineage>
        <taxon>Bacteria</taxon>
        <taxon>Bacillati</taxon>
        <taxon>Actinomycetota</taxon>
        <taxon>Actinomycetes</taxon>
        <taxon>Micrococcales</taxon>
        <taxon>Microbacteriaceae</taxon>
        <taxon>Leifsonia</taxon>
    </lineage>
</organism>
<dbReference type="CDD" id="cd04182">
    <property type="entry name" value="GT_2_like_f"/>
    <property type="match status" value="1"/>
</dbReference>
<dbReference type="PANTHER" id="PTHR43777:SF1">
    <property type="entry name" value="MOLYBDENUM COFACTOR CYTIDYLYLTRANSFERASE"/>
    <property type="match status" value="1"/>
</dbReference>
<dbReference type="PANTHER" id="PTHR43777">
    <property type="entry name" value="MOLYBDENUM COFACTOR CYTIDYLYLTRANSFERASE"/>
    <property type="match status" value="1"/>
</dbReference>
<keyword evidence="3" id="KW-1185">Reference proteome</keyword>
<gene>
    <name evidence="2" type="ORF">P5G59_08640</name>
</gene>
<evidence type="ECO:0000259" key="1">
    <source>
        <dbReference type="Pfam" id="PF12804"/>
    </source>
</evidence>
<dbReference type="Pfam" id="PF12804">
    <property type="entry name" value="NTP_transf_3"/>
    <property type="match status" value="1"/>
</dbReference>
<evidence type="ECO:0000313" key="2">
    <source>
        <dbReference type="EMBL" id="MDN4597204.1"/>
    </source>
</evidence>
<comment type="caution">
    <text evidence="2">The sequence shown here is derived from an EMBL/GenBank/DDBJ whole genome shotgun (WGS) entry which is preliminary data.</text>
</comment>
<dbReference type="Proteomes" id="UP001174210">
    <property type="component" value="Unassembled WGS sequence"/>
</dbReference>
<evidence type="ECO:0000313" key="3">
    <source>
        <dbReference type="Proteomes" id="UP001174210"/>
    </source>
</evidence>
<reference evidence="2" key="1">
    <citation type="submission" date="2023-03" db="EMBL/GenBank/DDBJ databases">
        <title>MT1 and MT2 Draft Genomes of Novel Species.</title>
        <authorList>
            <person name="Venkateswaran K."/>
        </authorList>
    </citation>
    <scope>NUCLEOTIDE SEQUENCE</scope>
    <source>
        <strain evidence="2">F6_8S_P_1A</strain>
    </source>
</reference>
<dbReference type="EMBL" id="JAROCB010000002">
    <property type="protein sequence ID" value="MDN4597204.1"/>
    <property type="molecule type" value="Genomic_DNA"/>
</dbReference>
<dbReference type="SUPFAM" id="SSF53448">
    <property type="entry name" value="Nucleotide-diphospho-sugar transferases"/>
    <property type="match status" value="1"/>
</dbReference>
<proteinExistence type="predicted"/>
<name>A0ABT8IWK9_9MICO</name>
<sequence length="196" mass="20683">MEFAGIVLAAGAGSRMGTPKALLRTPDGEPWSARAVRLLLEGGCSRVVVVLGARAQEALPLVPADPRVGTLVAARWDEGLSVSLRGGLRWVERLSPQPDAAVVTLVDLPGLTPAVVRRLTVNPGEDTLRQAEYDGRPGHPVVVGRAHWSAMGATLRGDEGGRRYLSANGAERVECGRLADGRDVDTPQDELPPAGF</sequence>
<dbReference type="RefSeq" id="WP_301217976.1">
    <property type="nucleotide sequence ID" value="NZ_JAROCB010000002.1"/>
</dbReference>
<dbReference type="Gene3D" id="3.90.550.10">
    <property type="entry name" value="Spore Coat Polysaccharide Biosynthesis Protein SpsA, Chain A"/>
    <property type="match status" value="1"/>
</dbReference>